<evidence type="ECO:0000259" key="6">
    <source>
        <dbReference type="SMART" id="SM00479"/>
    </source>
</evidence>
<dbReference type="NCBIfam" id="TIGR00573">
    <property type="entry name" value="dnaq"/>
    <property type="match status" value="1"/>
</dbReference>
<dbReference type="Proteomes" id="UP000244224">
    <property type="component" value="Unassembled WGS sequence"/>
</dbReference>
<name>A0A2T6B8H3_9RHOB</name>
<organism evidence="7 8">
    <name type="scientific">Gemmobacter caeni</name>
    <dbReference type="NCBI Taxonomy" id="589035"/>
    <lineage>
        <taxon>Bacteria</taxon>
        <taxon>Pseudomonadati</taxon>
        <taxon>Pseudomonadota</taxon>
        <taxon>Alphaproteobacteria</taxon>
        <taxon>Rhodobacterales</taxon>
        <taxon>Paracoccaceae</taxon>
        <taxon>Gemmobacter</taxon>
    </lineage>
</organism>
<dbReference type="InterPro" id="IPR036397">
    <property type="entry name" value="RNaseH_sf"/>
</dbReference>
<dbReference type="GO" id="GO:0003887">
    <property type="term" value="F:DNA-directed DNA polymerase activity"/>
    <property type="evidence" value="ECO:0007669"/>
    <property type="project" value="UniProtKB-EC"/>
</dbReference>
<comment type="subunit">
    <text evidence="3">DNA polymerase III contains a core (composed of alpha, epsilon and theta chains) that associates with a tau subunit. This core dimerizes to form the POLIII' complex. PolIII' associates with the gamma complex (composed of gamma, delta, delta', psi and chi chains) and with the beta chain to form the complete DNA polymerase III complex.</text>
</comment>
<dbReference type="FunFam" id="3.30.420.10:FF:000045">
    <property type="entry name" value="3'-5' exonuclease DinG"/>
    <property type="match status" value="1"/>
</dbReference>
<dbReference type="Pfam" id="PF00929">
    <property type="entry name" value="RNase_T"/>
    <property type="match status" value="1"/>
</dbReference>
<sequence>MRLIAIDTETTGASPARGDRCVEIGAVELIDGRLTGRTFQTYLNPDHPVAWQAQRVHGLTNRFLADKPRFAEIAPDLLDFIGDATCLAHNARFDRDMLLYDFRHAGLPVPTLRFFDTIPFAQARVRTPSYRLDQLALTLGVLKKGRGLHGALEDAEILGRVVEAIETRQPGALAAWMRGSAPLSPLPKGWQAPPAPPTRLAAARPEPSERAAPPGPTAPQAASEEAREADRIAALVRAALDGAPDLALFAERLTSAGVLMRPVINGELALHGVRFSTPRASFTGGAIGLTGPALERAGPAYRHPEHAGLVARLVAAHDAVMGPVTALKGRFTATPASPIPPQTDEARRRVHALITEAIPGATTVFDLAARLEKVGIRAETRIDTKRMRVSSVLFISEGARVPGSAVGLGPKDRTPDFWSLATPEPVRMAPDGSLIAPIELCPKPVTPTRIGEGLNPGVAELIADLNRGACEIGPETVLRIRSGRDAWSGFPEAALRELLAGAHPLEELDALFTPLTGQDRGSALRWVCRGLDPQLTLAFHQTRQLVYEARNAERAQDATPEP</sequence>
<evidence type="ECO:0000256" key="1">
    <source>
        <dbReference type="ARBA" id="ARBA00012417"/>
    </source>
</evidence>
<dbReference type="SUPFAM" id="SSF53098">
    <property type="entry name" value="Ribonuclease H-like"/>
    <property type="match status" value="1"/>
</dbReference>
<protein>
    <recommendedName>
        <fullName evidence="1">DNA-directed DNA polymerase</fullName>
        <ecNumber evidence="1">2.7.7.7</ecNumber>
    </recommendedName>
</protein>
<dbReference type="EC" id="2.7.7.7" evidence="1"/>
<evidence type="ECO:0000256" key="3">
    <source>
        <dbReference type="ARBA" id="ARBA00026073"/>
    </source>
</evidence>
<evidence type="ECO:0000256" key="2">
    <source>
        <dbReference type="ARBA" id="ARBA00025483"/>
    </source>
</evidence>
<gene>
    <name evidence="7" type="ORF">C8N34_10297</name>
</gene>
<dbReference type="InterPro" id="IPR006054">
    <property type="entry name" value="DnaQ"/>
</dbReference>
<dbReference type="InterPro" id="IPR013520">
    <property type="entry name" value="Ribonucl_H"/>
</dbReference>
<reference evidence="7 8" key="1">
    <citation type="submission" date="2018-04" db="EMBL/GenBank/DDBJ databases">
        <title>Genomic Encyclopedia of Archaeal and Bacterial Type Strains, Phase II (KMG-II): from individual species to whole genera.</title>
        <authorList>
            <person name="Goeker M."/>
        </authorList>
    </citation>
    <scope>NUCLEOTIDE SEQUENCE [LARGE SCALE GENOMIC DNA]</scope>
    <source>
        <strain evidence="7 8">DSM 21823</strain>
    </source>
</reference>
<comment type="function">
    <text evidence="2">DNA polymerase III is a complex, multichain enzyme responsible for most of the replicative synthesis in bacteria. The epsilon subunit contain the editing function and is a proofreading 3'-5' exonuclease.</text>
</comment>
<dbReference type="GO" id="GO:0008408">
    <property type="term" value="F:3'-5' exonuclease activity"/>
    <property type="evidence" value="ECO:0007669"/>
    <property type="project" value="TreeGrafter"/>
</dbReference>
<dbReference type="GO" id="GO:0003677">
    <property type="term" value="F:DNA binding"/>
    <property type="evidence" value="ECO:0007669"/>
    <property type="project" value="InterPro"/>
</dbReference>
<dbReference type="Gene3D" id="3.30.420.10">
    <property type="entry name" value="Ribonuclease H-like superfamily/Ribonuclease H"/>
    <property type="match status" value="1"/>
</dbReference>
<dbReference type="SMART" id="SM00479">
    <property type="entry name" value="EXOIII"/>
    <property type="match status" value="1"/>
</dbReference>
<dbReference type="GO" id="GO:0005829">
    <property type="term" value="C:cytosol"/>
    <property type="evidence" value="ECO:0007669"/>
    <property type="project" value="TreeGrafter"/>
</dbReference>
<comment type="catalytic activity">
    <reaction evidence="4">
        <text>DNA(n) + a 2'-deoxyribonucleoside 5'-triphosphate = DNA(n+1) + diphosphate</text>
        <dbReference type="Rhea" id="RHEA:22508"/>
        <dbReference type="Rhea" id="RHEA-COMP:17339"/>
        <dbReference type="Rhea" id="RHEA-COMP:17340"/>
        <dbReference type="ChEBI" id="CHEBI:33019"/>
        <dbReference type="ChEBI" id="CHEBI:61560"/>
        <dbReference type="ChEBI" id="CHEBI:173112"/>
        <dbReference type="EC" id="2.7.7.7"/>
    </reaction>
</comment>
<dbReference type="PANTHER" id="PTHR30231:SF41">
    <property type="entry name" value="DNA POLYMERASE III SUBUNIT EPSILON"/>
    <property type="match status" value="1"/>
</dbReference>
<dbReference type="AlphaFoldDB" id="A0A2T6B8H3"/>
<evidence type="ECO:0000256" key="5">
    <source>
        <dbReference type="SAM" id="MobiDB-lite"/>
    </source>
</evidence>
<dbReference type="OrthoDB" id="9803913at2"/>
<comment type="caution">
    <text evidence="7">The sequence shown here is derived from an EMBL/GenBank/DDBJ whole genome shotgun (WGS) entry which is preliminary data.</text>
</comment>
<dbReference type="EMBL" id="QBKP01000002">
    <property type="protein sequence ID" value="PTX52318.1"/>
    <property type="molecule type" value="Genomic_DNA"/>
</dbReference>
<evidence type="ECO:0000313" key="8">
    <source>
        <dbReference type="Proteomes" id="UP000244224"/>
    </source>
</evidence>
<evidence type="ECO:0000256" key="4">
    <source>
        <dbReference type="ARBA" id="ARBA00049244"/>
    </source>
</evidence>
<dbReference type="InterPro" id="IPR012337">
    <property type="entry name" value="RNaseH-like_sf"/>
</dbReference>
<keyword evidence="8" id="KW-1185">Reference proteome</keyword>
<feature type="domain" description="Exonuclease" evidence="6">
    <location>
        <begin position="2"/>
        <end position="171"/>
    </location>
</feature>
<feature type="region of interest" description="Disordered" evidence="5">
    <location>
        <begin position="185"/>
        <end position="227"/>
    </location>
</feature>
<evidence type="ECO:0000313" key="7">
    <source>
        <dbReference type="EMBL" id="PTX52318.1"/>
    </source>
</evidence>
<dbReference type="GO" id="GO:0045004">
    <property type="term" value="P:DNA replication proofreading"/>
    <property type="evidence" value="ECO:0007669"/>
    <property type="project" value="TreeGrafter"/>
</dbReference>
<accession>A0A2T6B8H3</accession>
<dbReference type="RefSeq" id="WP_108127661.1">
    <property type="nucleotide sequence ID" value="NZ_QBKP01000002.1"/>
</dbReference>
<proteinExistence type="predicted"/>
<dbReference type="PANTHER" id="PTHR30231">
    <property type="entry name" value="DNA POLYMERASE III SUBUNIT EPSILON"/>
    <property type="match status" value="1"/>
</dbReference>